<dbReference type="AlphaFoldDB" id="A0A8D9AG23"/>
<reference evidence="2" key="1">
    <citation type="submission" date="2021-05" db="EMBL/GenBank/DDBJ databases">
        <authorList>
            <person name="Alioto T."/>
            <person name="Alioto T."/>
            <person name="Gomez Garrido J."/>
        </authorList>
    </citation>
    <scope>NUCLEOTIDE SEQUENCE</scope>
</reference>
<feature type="region of interest" description="Disordered" evidence="1">
    <location>
        <begin position="21"/>
        <end position="56"/>
    </location>
</feature>
<sequence>MEDTIGNQSVEEISIQQVEETVENAASNNASSAVPSTSSGSAMPRRRKGDKNPESYQACKIKKARVSGDSYVNYKGKQVNKVTSGPDCRCRMKCYSKITEDQKSLIFQSFRELETKNEQDNHLQSLISCVEVKQRRRAIIARRCEKPDREFTFQQNSIFYQLICCPD</sequence>
<accession>A0A8D9AG23</accession>
<evidence type="ECO:0000256" key="1">
    <source>
        <dbReference type="SAM" id="MobiDB-lite"/>
    </source>
</evidence>
<protein>
    <submittedName>
        <fullName evidence="2">Uncharacterized protein</fullName>
    </submittedName>
</protein>
<evidence type="ECO:0000313" key="2">
    <source>
        <dbReference type="EMBL" id="CAG6764425.1"/>
    </source>
</evidence>
<proteinExistence type="predicted"/>
<feature type="compositionally biased region" description="Low complexity" evidence="1">
    <location>
        <begin position="23"/>
        <end position="42"/>
    </location>
</feature>
<dbReference type="EMBL" id="HBUF01565731">
    <property type="protein sequence ID" value="CAG6764425.1"/>
    <property type="molecule type" value="Transcribed_RNA"/>
</dbReference>
<organism evidence="2">
    <name type="scientific">Cacopsylla melanoneura</name>
    <dbReference type="NCBI Taxonomy" id="428564"/>
    <lineage>
        <taxon>Eukaryota</taxon>
        <taxon>Metazoa</taxon>
        <taxon>Ecdysozoa</taxon>
        <taxon>Arthropoda</taxon>
        <taxon>Hexapoda</taxon>
        <taxon>Insecta</taxon>
        <taxon>Pterygota</taxon>
        <taxon>Neoptera</taxon>
        <taxon>Paraneoptera</taxon>
        <taxon>Hemiptera</taxon>
        <taxon>Sternorrhyncha</taxon>
        <taxon>Psylloidea</taxon>
        <taxon>Psyllidae</taxon>
        <taxon>Psyllinae</taxon>
        <taxon>Cacopsylla</taxon>
    </lineage>
</organism>
<name>A0A8D9AG23_9HEMI</name>